<sequence length="66" mass="7515">MASKKICEHMLFLCPRNNCKLQTCTAEQMGPSWCGNIIPYGDTDPLNALCESCNYNYERALYFNGK</sequence>
<name>A0A6C0J679_9ZZZZ</name>
<dbReference type="EMBL" id="MN740327">
    <property type="protein sequence ID" value="QHU00380.1"/>
    <property type="molecule type" value="Genomic_DNA"/>
</dbReference>
<protein>
    <submittedName>
        <fullName evidence="1">Uncharacterized protein</fullName>
    </submittedName>
</protein>
<dbReference type="AlphaFoldDB" id="A0A6C0J679"/>
<proteinExistence type="predicted"/>
<accession>A0A6C0J679</accession>
<reference evidence="1" key="1">
    <citation type="journal article" date="2020" name="Nature">
        <title>Giant virus diversity and host interactions through global metagenomics.</title>
        <authorList>
            <person name="Schulz F."/>
            <person name="Roux S."/>
            <person name="Paez-Espino D."/>
            <person name="Jungbluth S."/>
            <person name="Walsh D.A."/>
            <person name="Denef V.J."/>
            <person name="McMahon K.D."/>
            <person name="Konstantinidis K.T."/>
            <person name="Eloe-Fadrosh E.A."/>
            <person name="Kyrpides N.C."/>
            <person name="Woyke T."/>
        </authorList>
    </citation>
    <scope>NUCLEOTIDE SEQUENCE</scope>
    <source>
        <strain evidence="1">GVMAG-M-3300025860-20</strain>
    </source>
</reference>
<evidence type="ECO:0000313" key="1">
    <source>
        <dbReference type="EMBL" id="QHU00380.1"/>
    </source>
</evidence>
<organism evidence="1">
    <name type="scientific">viral metagenome</name>
    <dbReference type="NCBI Taxonomy" id="1070528"/>
    <lineage>
        <taxon>unclassified sequences</taxon>
        <taxon>metagenomes</taxon>
        <taxon>organismal metagenomes</taxon>
    </lineage>
</organism>